<feature type="compositionally biased region" description="Basic and acidic residues" evidence="1">
    <location>
        <begin position="202"/>
        <end position="213"/>
    </location>
</feature>
<reference evidence="3" key="1">
    <citation type="submission" date="2022-01" db="EMBL/GenBank/DDBJ databases">
        <title>Genome Sequence Resource for Two Populations of Ditylenchus destructor, the Migratory Endoparasitic Phytonematode.</title>
        <authorList>
            <person name="Zhang H."/>
            <person name="Lin R."/>
            <person name="Xie B."/>
        </authorList>
    </citation>
    <scope>NUCLEOTIDE SEQUENCE</scope>
    <source>
        <strain evidence="3">BazhouSP</strain>
    </source>
</reference>
<dbReference type="EMBL" id="JAKKPZ010000033">
    <property type="protein sequence ID" value="KAI1708818.1"/>
    <property type="molecule type" value="Genomic_DNA"/>
</dbReference>
<keyword evidence="4" id="KW-1185">Reference proteome</keyword>
<accession>A0AAD4N1U4</accession>
<dbReference type="AlphaFoldDB" id="A0AAD4N1U4"/>
<evidence type="ECO:0000256" key="2">
    <source>
        <dbReference type="SAM" id="Phobius"/>
    </source>
</evidence>
<comment type="caution">
    <text evidence="3">The sequence shown here is derived from an EMBL/GenBank/DDBJ whole genome shotgun (WGS) entry which is preliminary data.</text>
</comment>
<keyword evidence="2" id="KW-0812">Transmembrane</keyword>
<evidence type="ECO:0000313" key="3">
    <source>
        <dbReference type="EMBL" id="KAI1708818.1"/>
    </source>
</evidence>
<name>A0AAD4N1U4_9BILA</name>
<dbReference type="Proteomes" id="UP001201812">
    <property type="component" value="Unassembled WGS sequence"/>
</dbReference>
<proteinExistence type="predicted"/>
<protein>
    <submittedName>
        <fullName evidence="3">Uncharacterized protein</fullName>
    </submittedName>
</protein>
<feature type="transmembrane region" description="Helical" evidence="2">
    <location>
        <begin position="7"/>
        <end position="33"/>
    </location>
</feature>
<gene>
    <name evidence="3" type="ORF">DdX_11572</name>
</gene>
<evidence type="ECO:0000313" key="4">
    <source>
        <dbReference type="Proteomes" id="UP001201812"/>
    </source>
</evidence>
<feature type="compositionally biased region" description="Polar residues" evidence="1">
    <location>
        <begin position="220"/>
        <end position="231"/>
    </location>
</feature>
<feature type="region of interest" description="Disordered" evidence="1">
    <location>
        <begin position="159"/>
        <end position="231"/>
    </location>
</feature>
<keyword evidence="2" id="KW-0472">Membrane</keyword>
<evidence type="ECO:0000256" key="1">
    <source>
        <dbReference type="SAM" id="MobiDB-lite"/>
    </source>
</evidence>
<keyword evidence="2" id="KW-1133">Transmembrane helix</keyword>
<organism evidence="3 4">
    <name type="scientific">Ditylenchus destructor</name>
    <dbReference type="NCBI Taxonomy" id="166010"/>
    <lineage>
        <taxon>Eukaryota</taxon>
        <taxon>Metazoa</taxon>
        <taxon>Ecdysozoa</taxon>
        <taxon>Nematoda</taxon>
        <taxon>Chromadorea</taxon>
        <taxon>Rhabditida</taxon>
        <taxon>Tylenchina</taxon>
        <taxon>Tylenchomorpha</taxon>
        <taxon>Sphaerularioidea</taxon>
        <taxon>Anguinidae</taxon>
        <taxon>Anguininae</taxon>
        <taxon>Ditylenchus</taxon>
    </lineage>
</organism>
<sequence length="374" mass="41905">MKHIDQVQLLAILVLVVGVGGGLLAVIAVIYLYKFCFQPPEEVLHDSKTSNGFQSKATIDTSPGASFTIPTQTSTTNVNNSANNRSSIQNNSVRLPFNSDDICRETEPLFRHFAPQFLQKAKNSDNRGSVSSQNKSLLFDFANDTKKIAEIFPKMEASKAFHGRRRPSRSLDEDMPVRKSSYSKHREFSSMDNDSPITEYAQPKRKDSSDKSRVNKKHSTSYGKRQLPSTERQFLSPYYPIPPKCPVSNPTTSHIGHENHATDNAIASFAFLHRLAAPEQVRPKSAEIPPYERTSLDVEEELRRASFDSRCLRSGLPTPGGERRKLPSTEHLEKENFTPLQVSNDPGASQVCLFSTKCLKVVCFSWSSFEFSNV</sequence>